<evidence type="ECO:0008006" key="5">
    <source>
        <dbReference type="Google" id="ProtNLM"/>
    </source>
</evidence>
<sequence length="110" mass="10561" precursor="true">MNINITTLLLTSLLAATGTTYAASGDHTDATETGSWYRGGSIMTPNNYPDQPSGRYTPERGTGGDGSSREGNGGNAGASGSGAGGGTGAAGGGTGGAGGGTGSWTRRSSQ</sequence>
<organism evidence="3 4">
    <name type="scientific">Pseudomonas fluorescens</name>
    <dbReference type="NCBI Taxonomy" id="294"/>
    <lineage>
        <taxon>Bacteria</taxon>
        <taxon>Pseudomonadati</taxon>
        <taxon>Pseudomonadota</taxon>
        <taxon>Gammaproteobacteria</taxon>
        <taxon>Pseudomonadales</taxon>
        <taxon>Pseudomonadaceae</taxon>
        <taxon>Pseudomonas</taxon>
    </lineage>
</organism>
<keyword evidence="2" id="KW-0732">Signal</keyword>
<evidence type="ECO:0000256" key="1">
    <source>
        <dbReference type="SAM" id="MobiDB-lite"/>
    </source>
</evidence>
<dbReference type="AlphaFoldDB" id="A0A5E7M1E5"/>
<protein>
    <recommendedName>
        <fullName evidence="5">Lipoprotein</fullName>
    </recommendedName>
</protein>
<proteinExistence type="predicted"/>
<feature type="compositionally biased region" description="Gly residues" evidence="1">
    <location>
        <begin position="61"/>
        <end position="102"/>
    </location>
</feature>
<dbReference type="Proteomes" id="UP000349468">
    <property type="component" value="Unassembled WGS sequence"/>
</dbReference>
<feature type="signal peptide" evidence="2">
    <location>
        <begin position="1"/>
        <end position="22"/>
    </location>
</feature>
<name>A0A5E7M1E5_PSEFL</name>
<accession>A0A5E7M1E5</accession>
<feature type="region of interest" description="Disordered" evidence="1">
    <location>
        <begin position="20"/>
        <end position="110"/>
    </location>
</feature>
<evidence type="ECO:0000313" key="3">
    <source>
        <dbReference type="EMBL" id="VVP19461.1"/>
    </source>
</evidence>
<dbReference type="EMBL" id="CABVIK010000012">
    <property type="protein sequence ID" value="VVP19461.1"/>
    <property type="molecule type" value="Genomic_DNA"/>
</dbReference>
<evidence type="ECO:0000256" key="2">
    <source>
        <dbReference type="SAM" id="SignalP"/>
    </source>
</evidence>
<feature type="chain" id="PRO_5022963039" description="Lipoprotein" evidence="2">
    <location>
        <begin position="23"/>
        <end position="110"/>
    </location>
</feature>
<reference evidence="3 4" key="1">
    <citation type="submission" date="2019-09" db="EMBL/GenBank/DDBJ databases">
        <authorList>
            <person name="Chandra G."/>
            <person name="Truman W A."/>
        </authorList>
    </citation>
    <scope>NUCLEOTIDE SEQUENCE [LARGE SCALE GENOMIC DNA]</scope>
    <source>
        <strain evidence="3">PS870</strain>
    </source>
</reference>
<evidence type="ECO:0000313" key="4">
    <source>
        <dbReference type="Proteomes" id="UP000349468"/>
    </source>
</evidence>
<gene>
    <name evidence="3" type="ORF">PS870_03745</name>
</gene>